<evidence type="ECO:0000256" key="9">
    <source>
        <dbReference type="ARBA" id="ARBA00022989"/>
    </source>
</evidence>
<dbReference type="NCBIfam" id="TIGR00254">
    <property type="entry name" value="GGDEF"/>
    <property type="match status" value="1"/>
</dbReference>
<dbReference type="PROSITE" id="PS50112">
    <property type="entry name" value="PAS"/>
    <property type="match status" value="1"/>
</dbReference>
<dbReference type="InterPro" id="IPR035965">
    <property type="entry name" value="PAS-like_dom_sf"/>
</dbReference>
<dbReference type="InterPro" id="IPR043128">
    <property type="entry name" value="Rev_trsase/Diguanyl_cyclase"/>
</dbReference>
<dbReference type="NCBIfam" id="TIGR00229">
    <property type="entry name" value="sensory_box"/>
    <property type="match status" value="1"/>
</dbReference>
<keyword evidence="5 12" id="KW-0812">Transmembrane</keyword>
<proteinExistence type="predicted"/>
<reference evidence="17 18" key="1">
    <citation type="submission" date="2019-02" db="EMBL/GenBank/DDBJ databases">
        <title>Genomic Encyclopedia of Type Strains, Phase IV (KMG-IV): sequencing the most valuable type-strain genomes for metagenomic binning, comparative biology and taxonomic classification.</title>
        <authorList>
            <person name="Goeker M."/>
        </authorList>
    </citation>
    <scope>NUCLEOTIDE SEQUENCE [LARGE SCALE GENOMIC DNA]</scope>
    <source>
        <strain evidence="17 18">DSM 21223</strain>
    </source>
</reference>
<dbReference type="CDD" id="cd01948">
    <property type="entry name" value="EAL"/>
    <property type="match status" value="1"/>
</dbReference>
<evidence type="ECO:0000256" key="2">
    <source>
        <dbReference type="ARBA" id="ARBA00022475"/>
    </source>
</evidence>
<dbReference type="InterPro" id="IPR052155">
    <property type="entry name" value="Biofilm_reg_signaling"/>
</dbReference>
<dbReference type="Proteomes" id="UP000292136">
    <property type="component" value="Unassembled WGS sequence"/>
</dbReference>
<dbReference type="Pfam" id="PF08448">
    <property type="entry name" value="PAS_4"/>
    <property type="match status" value="1"/>
</dbReference>
<evidence type="ECO:0000259" key="16">
    <source>
        <dbReference type="PROSITE" id="PS50887"/>
    </source>
</evidence>
<dbReference type="Gene3D" id="3.30.70.270">
    <property type="match status" value="1"/>
</dbReference>
<dbReference type="CDD" id="cd01949">
    <property type="entry name" value="GGDEF"/>
    <property type="match status" value="1"/>
</dbReference>
<evidence type="ECO:0000256" key="8">
    <source>
        <dbReference type="ARBA" id="ARBA00022840"/>
    </source>
</evidence>
<dbReference type="SUPFAM" id="SSF55785">
    <property type="entry name" value="PYP-like sensor domain (PAS domain)"/>
    <property type="match status" value="1"/>
</dbReference>
<evidence type="ECO:0000313" key="17">
    <source>
        <dbReference type="EMBL" id="RZT89439.1"/>
    </source>
</evidence>
<evidence type="ECO:0000256" key="6">
    <source>
        <dbReference type="ARBA" id="ARBA00022741"/>
    </source>
</evidence>
<gene>
    <name evidence="17" type="ORF">EV678_0224</name>
</gene>
<evidence type="ECO:0000256" key="7">
    <source>
        <dbReference type="ARBA" id="ARBA00022777"/>
    </source>
</evidence>
<sequence length="883" mass="98358">MSAKRPKLYLVFFILAVLGTVVPAAFLLGSAYYSEHRQAAQDARNVSGVLEARLEATLRRIESNLGELVADLPRQALHPKAFSRYGEAMQRQLAMRASHFPEIVGLRIIDAEGNVLYASDVTRPRVNVADRSYFQALRREPQTRLFFSEVAVGRISGRTQLVVAMPIRRADGSFAGVAMAPLEMRYFQQLFDAIDLGPRGVITFRRSDDGRLVLRRPERPGTVNQTLSNNPMHLRVEAGEREGVISYRAALDQMERVYAFKRIGDFPFYVAVGIAAKDFLAPWYLTLGITSGVELIFLAGLGLLLWRLDRAERRRAAASQALASSERRFQQLLDSAGEGICGLDRQGRLTFANPAARRLLGYGEELPRGDFLQQVHADDAGAALRTCLEEDRSVHSDDALFARADGSRFPVQYDLYPLAQEAGVAQGAVLLFADIAERKRHADQIEYLAHHDALTGLPNRLLAEDRFNQALAAASRRGEQVALLFLDLDGFKTINDSLGHEVGDKVLRAVADRLRSHLRESDTVSRFGGDEFLVIMPGLQQVEVIYPVIGKLLACLEQPLALEHYQLSTSVSIGVAVFPHDGRDFTTLMQKADTAMYHAKDAGRNTYRLFDEAMNLHAQETLRLRNNFQRGLDGDEFVLHLQPQVDLASGQVVGAEALVRWQDGSRLIAPAHFIPVAESSGFIVPLGQWVLRESCRLAARWQRELGREVTIAVNISAIQFKRGDLERTVAEALAESGLPPHLLELELTESTLLNQTESVLSTLRTLRDQGVRLSIDDFGTGYSSLAYLKRLAVNKLKIDQSFVRNLDGDAEDAAIVRAIIEMAHRLNLRTVAEGVETVEVLQSLRRFACDEAQGYYFARPLPVDEFERFLASWPGLLPGRMAY</sequence>
<accession>A0ABY0IPE9</accession>
<keyword evidence="6" id="KW-0547">Nucleotide-binding</keyword>
<dbReference type="InterPro" id="IPR000160">
    <property type="entry name" value="GGDEF_dom"/>
</dbReference>
<feature type="domain" description="PAS" evidence="13">
    <location>
        <begin position="325"/>
        <end position="365"/>
    </location>
</feature>
<dbReference type="SUPFAM" id="SSF103190">
    <property type="entry name" value="Sensory domain-like"/>
    <property type="match status" value="1"/>
</dbReference>
<dbReference type="SMART" id="SM00052">
    <property type="entry name" value="EAL"/>
    <property type="match status" value="1"/>
</dbReference>
<evidence type="ECO:0000313" key="18">
    <source>
        <dbReference type="Proteomes" id="UP000292136"/>
    </source>
</evidence>
<keyword evidence="4" id="KW-0808">Transferase</keyword>
<organism evidence="17 18">
    <name type="scientific">Azospira oryzae</name>
    <dbReference type="NCBI Taxonomy" id="146939"/>
    <lineage>
        <taxon>Bacteria</taxon>
        <taxon>Pseudomonadati</taxon>
        <taxon>Pseudomonadota</taxon>
        <taxon>Betaproteobacteria</taxon>
        <taxon>Rhodocyclales</taxon>
        <taxon>Rhodocyclaceae</taxon>
        <taxon>Azospira</taxon>
    </lineage>
</organism>
<dbReference type="PANTHER" id="PTHR44757:SF2">
    <property type="entry name" value="BIOFILM ARCHITECTURE MAINTENANCE PROTEIN MBAA"/>
    <property type="match status" value="1"/>
</dbReference>
<evidence type="ECO:0000259" key="15">
    <source>
        <dbReference type="PROSITE" id="PS50883"/>
    </source>
</evidence>
<keyword evidence="10" id="KW-0902">Two-component regulatory system</keyword>
<evidence type="ECO:0000259" key="14">
    <source>
        <dbReference type="PROSITE" id="PS50113"/>
    </source>
</evidence>
<dbReference type="InterPro" id="IPR029151">
    <property type="entry name" value="Sensor-like_sf"/>
</dbReference>
<comment type="subcellular location">
    <subcellularLocation>
        <location evidence="1">Cell membrane</location>
        <topology evidence="1">Multi-pass membrane protein</topology>
    </subcellularLocation>
</comment>
<evidence type="ECO:0000259" key="13">
    <source>
        <dbReference type="PROSITE" id="PS50112"/>
    </source>
</evidence>
<dbReference type="Pfam" id="PF02743">
    <property type="entry name" value="dCache_1"/>
    <property type="match status" value="1"/>
</dbReference>
<evidence type="ECO:0000256" key="5">
    <source>
        <dbReference type="ARBA" id="ARBA00022692"/>
    </source>
</evidence>
<feature type="transmembrane region" description="Helical" evidence="12">
    <location>
        <begin position="283"/>
        <end position="306"/>
    </location>
</feature>
<name>A0ABY0IPE9_9RHOO</name>
<keyword evidence="2" id="KW-1003">Cell membrane</keyword>
<dbReference type="RefSeq" id="WP_165397426.1">
    <property type="nucleotide sequence ID" value="NZ_SHKM01000001.1"/>
</dbReference>
<dbReference type="SMART" id="SM00267">
    <property type="entry name" value="GGDEF"/>
    <property type="match status" value="1"/>
</dbReference>
<dbReference type="Pfam" id="PF00990">
    <property type="entry name" value="GGDEF"/>
    <property type="match status" value="1"/>
</dbReference>
<dbReference type="PROSITE" id="PS50883">
    <property type="entry name" value="EAL"/>
    <property type="match status" value="1"/>
</dbReference>
<evidence type="ECO:0000256" key="12">
    <source>
        <dbReference type="SAM" id="Phobius"/>
    </source>
</evidence>
<feature type="domain" description="GGDEF" evidence="16">
    <location>
        <begin position="479"/>
        <end position="612"/>
    </location>
</feature>
<dbReference type="Pfam" id="PF00563">
    <property type="entry name" value="EAL"/>
    <property type="match status" value="1"/>
</dbReference>
<dbReference type="SMART" id="SM00091">
    <property type="entry name" value="PAS"/>
    <property type="match status" value="1"/>
</dbReference>
<dbReference type="Gene3D" id="3.30.450.20">
    <property type="entry name" value="PAS domain"/>
    <property type="match status" value="3"/>
</dbReference>
<dbReference type="PROSITE" id="PS50113">
    <property type="entry name" value="PAC"/>
    <property type="match status" value="1"/>
</dbReference>
<keyword evidence="7" id="KW-0418">Kinase</keyword>
<dbReference type="CDD" id="cd12914">
    <property type="entry name" value="PDC1_DGC_like"/>
    <property type="match status" value="1"/>
</dbReference>
<dbReference type="InterPro" id="IPR001633">
    <property type="entry name" value="EAL_dom"/>
</dbReference>
<dbReference type="CDD" id="cd12915">
    <property type="entry name" value="PDC2_DGC_like"/>
    <property type="match status" value="1"/>
</dbReference>
<dbReference type="SUPFAM" id="SSF141868">
    <property type="entry name" value="EAL domain-like"/>
    <property type="match status" value="1"/>
</dbReference>
<dbReference type="EMBL" id="SHKM01000001">
    <property type="protein sequence ID" value="RZT89439.1"/>
    <property type="molecule type" value="Genomic_DNA"/>
</dbReference>
<feature type="domain" description="EAL" evidence="15">
    <location>
        <begin position="621"/>
        <end position="874"/>
    </location>
</feature>
<evidence type="ECO:0000256" key="4">
    <source>
        <dbReference type="ARBA" id="ARBA00022679"/>
    </source>
</evidence>
<feature type="domain" description="PAC" evidence="14">
    <location>
        <begin position="395"/>
        <end position="447"/>
    </location>
</feature>
<evidence type="ECO:0000256" key="1">
    <source>
        <dbReference type="ARBA" id="ARBA00004651"/>
    </source>
</evidence>
<dbReference type="CDD" id="cd00130">
    <property type="entry name" value="PAS"/>
    <property type="match status" value="1"/>
</dbReference>
<evidence type="ECO:0000256" key="3">
    <source>
        <dbReference type="ARBA" id="ARBA00022553"/>
    </source>
</evidence>
<dbReference type="SUPFAM" id="SSF55073">
    <property type="entry name" value="Nucleotide cyclase"/>
    <property type="match status" value="1"/>
</dbReference>
<comment type="caution">
    <text evidence="17">The sequence shown here is derived from an EMBL/GenBank/DDBJ whole genome shotgun (WGS) entry which is preliminary data.</text>
</comment>
<dbReference type="PANTHER" id="PTHR44757">
    <property type="entry name" value="DIGUANYLATE CYCLASE DGCP"/>
    <property type="match status" value="1"/>
</dbReference>
<dbReference type="InterPro" id="IPR033479">
    <property type="entry name" value="dCache_1"/>
</dbReference>
<dbReference type="InterPro" id="IPR035919">
    <property type="entry name" value="EAL_sf"/>
</dbReference>
<evidence type="ECO:0000256" key="10">
    <source>
        <dbReference type="ARBA" id="ARBA00023012"/>
    </source>
</evidence>
<keyword evidence="3" id="KW-0597">Phosphoprotein</keyword>
<dbReference type="InterPro" id="IPR029787">
    <property type="entry name" value="Nucleotide_cyclase"/>
</dbReference>
<evidence type="ECO:0000256" key="11">
    <source>
        <dbReference type="ARBA" id="ARBA00023136"/>
    </source>
</evidence>
<keyword evidence="9 12" id="KW-1133">Transmembrane helix</keyword>
<dbReference type="Gene3D" id="3.20.20.450">
    <property type="entry name" value="EAL domain"/>
    <property type="match status" value="1"/>
</dbReference>
<dbReference type="InterPro" id="IPR000014">
    <property type="entry name" value="PAS"/>
</dbReference>
<dbReference type="InterPro" id="IPR000700">
    <property type="entry name" value="PAS-assoc_C"/>
</dbReference>
<keyword evidence="18" id="KW-1185">Reference proteome</keyword>
<keyword evidence="11 12" id="KW-0472">Membrane</keyword>
<protein>
    <submittedName>
        <fullName evidence="17">PAS domain S-box-containing protein/diguanylate cyclase (GGDEF)-like protein</fullName>
    </submittedName>
</protein>
<keyword evidence="8" id="KW-0067">ATP-binding</keyword>
<dbReference type="PROSITE" id="PS50887">
    <property type="entry name" value="GGDEF"/>
    <property type="match status" value="1"/>
</dbReference>
<dbReference type="InterPro" id="IPR013656">
    <property type="entry name" value="PAS_4"/>
</dbReference>